<dbReference type="FunFam" id="1.10.167.10:FF:000001">
    <property type="entry name" value="Putative regulator of g-protein signaling 12"/>
    <property type="match status" value="1"/>
</dbReference>
<gene>
    <name evidence="4" type="primary">LOC103180041</name>
</gene>
<dbReference type="CDD" id="cd08713">
    <property type="entry name" value="RGS_RGS3"/>
    <property type="match status" value="1"/>
</dbReference>
<dbReference type="PANTHER" id="PTHR10845:SF184">
    <property type="entry name" value="REGULATOR OF G-PROTEIN SIGNALING 4"/>
    <property type="match status" value="1"/>
</dbReference>
<dbReference type="InterPro" id="IPR016137">
    <property type="entry name" value="RGS"/>
</dbReference>
<reference evidence="3 5" key="3">
    <citation type="journal article" date="2014" name="Nature">
        <title>Elephant shark genome provides unique insights into gnathostome evolution.</title>
        <authorList>
            <consortium name="International Elephant Shark Genome Sequencing Consortium"/>
            <person name="Venkatesh B."/>
            <person name="Lee A.P."/>
            <person name="Ravi V."/>
            <person name="Maurya A.K."/>
            <person name="Lian M.M."/>
            <person name="Swann J.B."/>
            <person name="Ohta Y."/>
            <person name="Flajnik M.F."/>
            <person name="Sutoh Y."/>
            <person name="Kasahara M."/>
            <person name="Hoon S."/>
            <person name="Gangu V."/>
            <person name="Roy S.W."/>
            <person name="Irimia M."/>
            <person name="Korzh V."/>
            <person name="Kondrychyn I."/>
            <person name="Lim Z.W."/>
            <person name="Tay B.H."/>
            <person name="Tohari S."/>
            <person name="Kong K.W."/>
            <person name="Ho S."/>
            <person name="Lorente-Galdos B."/>
            <person name="Quilez J."/>
            <person name="Marques-Bonet T."/>
            <person name="Raney B.J."/>
            <person name="Ingham P.W."/>
            <person name="Tay A."/>
            <person name="Hillier L.W."/>
            <person name="Minx P."/>
            <person name="Boehm T."/>
            <person name="Wilson R.K."/>
            <person name="Brenner S."/>
            <person name="Warren W.C."/>
        </authorList>
    </citation>
    <scope>NUCLEOTIDE SEQUENCE</scope>
    <source>
        <tissue evidence="3">Heart</tissue>
    </source>
</reference>
<dbReference type="InterPro" id="IPR024066">
    <property type="entry name" value="RGS_subdom1/3"/>
</dbReference>
<dbReference type="Gene3D" id="1.10.167.10">
    <property type="entry name" value="Regulator of G-protein Signalling 4, domain 2"/>
    <property type="match status" value="1"/>
</dbReference>
<keyword evidence="5" id="KW-1185">Reference proteome</keyword>
<dbReference type="AlphaFoldDB" id="V9KML4"/>
<dbReference type="Ensembl" id="ENSCMIT00000046661.1">
    <property type="protein sequence ID" value="ENSCMIP00000046005.1"/>
    <property type="gene ID" value="ENSCMIG00000018945.1"/>
</dbReference>
<sequence length="191" mass="21849">MCRGLAALPATCLKSAKDIKHRLGFLLPKPEAPCDQNSTYNKKDKNGAAQRLCYEEIKKWSETLEKLLSNRYGLAAFTEFLQSEYSEENIEFWLACEDYKKVKSPVKLAAKARKIYDEYIATQSPKEVNLESLTMEETKKNILKPTPSCFNEAQSKIYSLMQKDSYPRFLKSKIYLDLISQASSNSPRSHA</sequence>
<dbReference type="PROSITE" id="PS50132">
    <property type="entry name" value="RGS"/>
    <property type="match status" value="1"/>
</dbReference>
<dbReference type="STRING" id="7868.ENSCMIP00000046005"/>
<reference evidence="5" key="1">
    <citation type="journal article" date="2006" name="Science">
        <title>Ancient noncoding elements conserved in the human genome.</title>
        <authorList>
            <person name="Venkatesh B."/>
            <person name="Kirkness E.F."/>
            <person name="Loh Y.H."/>
            <person name="Halpern A.L."/>
            <person name="Lee A.P."/>
            <person name="Johnson J."/>
            <person name="Dandona N."/>
            <person name="Viswanathan L.D."/>
            <person name="Tay A."/>
            <person name="Venter J.C."/>
            <person name="Strausberg R.L."/>
            <person name="Brenner S."/>
        </authorList>
    </citation>
    <scope>NUCLEOTIDE SEQUENCE [LARGE SCALE GENOMIC DNA]</scope>
</reference>
<organism evidence="3">
    <name type="scientific">Callorhinchus milii</name>
    <name type="common">Ghost shark</name>
    <dbReference type="NCBI Taxonomy" id="7868"/>
    <lineage>
        <taxon>Eukaryota</taxon>
        <taxon>Metazoa</taxon>
        <taxon>Chordata</taxon>
        <taxon>Craniata</taxon>
        <taxon>Vertebrata</taxon>
        <taxon>Chondrichthyes</taxon>
        <taxon>Holocephali</taxon>
        <taxon>Chimaeriformes</taxon>
        <taxon>Callorhinchidae</taxon>
        <taxon>Callorhinchus</taxon>
    </lineage>
</organism>
<evidence type="ECO:0000313" key="5">
    <source>
        <dbReference type="Proteomes" id="UP000314986"/>
    </source>
</evidence>
<dbReference type="SMART" id="SM00315">
    <property type="entry name" value="RGS"/>
    <property type="match status" value="1"/>
</dbReference>
<keyword evidence="1" id="KW-0734">Signal transduction inhibitor</keyword>
<protein>
    <submittedName>
        <fullName evidence="4">Regulator of G protein signaling 4</fullName>
    </submittedName>
    <submittedName>
        <fullName evidence="3">Regulator of G-protein signaling 4-like protein</fullName>
    </submittedName>
</protein>
<dbReference type="InterPro" id="IPR036305">
    <property type="entry name" value="RGS_sf"/>
</dbReference>
<dbReference type="RefSeq" id="XP_007893845.1">
    <property type="nucleotide sequence ID" value="XM_007895654.1"/>
</dbReference>
<accession>V9KML4</accession>
<evidence type="ECO:0000313" key="3">
    <source>
        <dbReference type="EMBL" id="AFO99377.1"/>
    </source>
</evidence>
<dbReference type="PANTHER" id="PTHR10845">
    <property type="entry name" value="REGULATOR OF G PROTEIN SIGNALING"/>
    <property type="match status" value="1"/>
</dbReference>
<feature type="domain" description="RGS" evidence="2">
    <location>
        <begin position="63"/>
        <end position="179"/>
    </location>
</feature>
<dbReference type="SUPFAM" id="SSF48097">
    <property type="entry name" value="Regulator of G-protein signaling, RGS"/>
    <property type="match status" value="1"/>
</dbReference>
<dbReference type="OMA" id="NCKRNHA"/>
<evidence type="ECO:0000313" key="4">
    <source>
        <dbReference type="Ensembl" id="ENSCMIP00000046005.1"/>
    </source>
</evidence>
<dbReference type="GO" id="GO:0009968">
    <property type="term" value="P:negative regulation of signal transduction"/>
    <property type="evidence" value="ECO:0007669"/>
    <property type="project" value="UniProtKB-KW"/>
</dbReference>
<dbReference type="Gene3D" id="1.10.196.10">
    <property type="match status" value="2"/>
</dbReference>
<proteinExistence type="evidence at transcript level"/>
<dbReference type="InterPro" id="IPR034951">
    <property type="entry name" value="RGS_RGS3"/>
</dbReference>
<dbReference type="InterPro" id="IPR044926">
    <property type="entry name" value="RGS_subdomain_2"/>
</dbReference>
<evidence type="ECO:0000259" key="2">
    <source>
        <dbReference type="PROSITE" id="PS50132"/>
    </source>
</evidence>
<dbReference type="EMBL" id="JW866860">
    <property type="protein sequence ID" value="AFO99377.1"/>
    <property type="molecule type" value="mRNA"/>
</dbReference>
<dbReference type="KEGG" id="cmk:103180041"/>
<dbReference type="FunFam" id="1.10.196.10:FF:000001">
    <property type="entry name" value="Regulator of G-protein signaling 8"/>
    <property type="match status" value="1"/>
</dbReference>
<dbReference type="OrthoDB" id="196547at2759"/>
<reference evidence="4" key="4">
    <citation type="submission" date="2025-05" db="UniProtKB">
        <authorList>
            <consortium name="Ensembl"/>
        </authorList>
    </citation>
    <scope>IDENTIFICATION</scope>
</reference>
<dbReference type="Pfam" id="PF00615">
    <property type="entry name" value="RGS"/>
    <property type="match status" value="1"/>
</dbReference>
<dbReference type="GeneID" id="103180041"/>
<name>V9KML4_CALMI</name>
<reference evidence="5" key="2">
    <citation type="journal article" date="2007" name="PLoS Biol.">
        <title>Survey sequencing and comparative analysis of the elephant shark (Callorhinchus milii) genome.</title>
        <authorList>
            <person name="Venkatesh B."/>
            <person name="Kirkness E.F."/>
            <person name="Loh Y.H."/>
            <person name="Halpern A.L."/>
            <person name="Lee A.P."/>
            <person name="Johnson J."/>
            <person name="Dandona N."/>
            <person name="Viswanathan L.D."/>
            <person name="Tay A."/>
            <person name="Venter J.C."/>
            <person name="Strausberg R.L."/>
            <person name="Brenner S."/>
        </authorList>
    </citation>
    <scope>NUCLEOTIDE SEQUENCE [LARGE SCALE GENOMIC DNA]</scope>
</reference>
<dbReference type="Proteomes" id="UP000314986">
    <property type="component" value="Unassembled WGS sequence"/>
</dbReference>
<dbReference type="PRINTS" id="PR01301">
    <property type="entry name" value="RGSPROTEIN"/>
</dbReference>
<dbReference type="GeneTree" id="ENSGT00940000159036"/>
<evidence type="ECO:0000256" key="1">
    <source>
        <dbReference type="ARBA" id="ARBA00022700"/>
    </source>
</evidence>